<name>A0A4Z2HXY9_9TELE</name>
<evidence type="ECO:0000313" key="2">
    <source>
        <dbReference type="Proteomes" id="UP000314294"/>
    </source>
</evidence>
<protein>
    <submittedName>
        <fullName evidence="1">Uncharacterized protein</fullName>
    </submittedName>
</protein>
<organism evidence="1 2">
    <name type="scientific">Liparis tanakae</name>
    <name type="common">Tanaka's snailfish</name>
    <dbReference type="NCBI Taxonomy" id="230148"/>
    <lineage>
        <taxon>Eukaryota</taxon>
        <taxon>Metazoa</taxon>
        <taxon>Chordata</taxon>
        <taxon>Craniata</taxon>
        <taxon>Vertebrata</taxon>
        <taxon>Euteleostomi</taxon>
        <taxon>Actinopterygii</taxon>
        <taxon>Neopterygii</taxon>
        <taxon>Teleostei</taxon>
        <taxon>Neoteleostei</taxon>
        <taxon>Acanthomorphata</taxon>
        <taxon>Eupercaria</taxon>
        <taxon>Perciformes</taxon>
        <taxon>Cottioidei</taxon>
        <taxon>Cottales</taxon>
        <taxon>Liparidae</taxon>
        <taxon>Liparis</taxon>
    </lineage>
</organism>
<evidence type="ECO:0000313" key="1">
    <source>
        <dbReference type="EMBL" id="TNN69884.1"/>
    </source>
</evidence>
<proteinExistence type="predicted"/>
<dbReference type="AlphaFoldDB" id="A0A4Z2HXY9"/>
<keyword evidence="2" id="KW-1185">Reference proteome</keyword>
<gene>
    <name evidence="1" type="ORF">EYF80_019952</name>
</gene>
<comment type="caution">
    <text evidence="1">The sequence shown here is derived from an EMBL/GenBank/DDBJ whole genome shotgun (WGS) entry which is preliminary data.</text>
</comment>
<accession>A0A4Z2HXY9</accession>
<sequence length="100" mass="11466">MEQMKRRICKLLRNSAGSVSAGTCTRVTPAIRKSRESHWYKPNLFPNMETENSAVVRIFSWGKAYSHRPYTLNSLFSLKTRRVQTRILSSSADTTAEEAR</sequence>
<reference evidence="1 2" key="1">
    <citation type="submission" date="2019-03" db="EMBL/GenBank/DDBJ databases">
        <title>First draft genome of Liparis tanakae, snailfish: a comprehensive survey of snailfish specific genes.</title>
        <authorList>
            <person name="Kim W."/>
            <person name="Song I."/>
            <person name="Jeong J.-H."/>
            <person name="Kim D."/>
            <person name="Kim S."/>
            <person name="Ryu S."/>
            <person name="Song J.Y."/>
            <person name="Lee S.K."/>
        </authorList>
    </citation>
    <scope>NUCLEOTIDE SEQUENCE [LARGE SCALE GENOMIC DNA]</scope>
    <source>
        <tissue evidence="1">Muscle</tissue>
    </source>
</reference>
<dbReference type="EMBL" id="SRLO01000170">
    <property type="protein sequence ID" value="TNN69884.1"/>
    <property type="molecule type" value="Genomic_DNA"/>
</dbReference>
<dbReference type="Proteomes" id="UP000314294">
    <property type="component" value="Unassembled WGS sequence"/>
</dbReference>